<dbReference type="AlphaFoldDB" id="A0A4Y7SWJ3"/>
<organism evidence="1 2">
    <name type="scientific">Coprinellus micaceus</name>
    <name type="common">Glistening ink-cap mushroom</name>
    <name type="synonym">Coprinus micaceus</name>
    <dbReference type="NCBI Taxonomy" id="71717"/>
    <lineage>
        <taxon>Eukaryota</taxon>
        <taxon>Fungi</taxon>
        <taxon>Dikarya</taxon>
        <taxon>Basidiomycota</taxon>
        <taxon>Agaricomycotina</taxon>
        <taxon>Agaricomycetes</taxon>
        <taxon>Agaricomycetidae</taxon>
        <taxon>Agaricales</taxon>
        <taxon>Agaricineae</taxon>
        <taxon>Psathyrellaceae</taxon>
        <taxon>Coprinellus</taxon>
    </lineage>
</organism>
<gene>
    <name evidence="1" type="ORF">FA13DRAFT_1817055</name>
</gene>
<accession>A0A4Y7SWJ3</accession>
<protein>
    <recommendedName>
        <fullName evidence="3">Ricin B lectin domain-containing protein</fullName>
    </recommendedName>
</protein>
<evidence type="ECO:0000313" key="2">
    <source>
        <dbReference type="Proteomes" id="UP000298030"/>
    </source>
</evidence>
<evidence type="ECO:0000313" key="1">
    <source>
        <dbReference type="EMBL" id="TEB26230.1"/>
    </source>
</evidence>
<evidence type="ECO:0008006" key="3">
    <source>
        <dbReference type="Google" id="ProtNLM"/>
    </source>
</evidence>
<dbReference type="SUPFAM" id="SSF50370">
    <property type="entry name" value="Ricin B-like lectins"/>
    <property type="match status" value="1"/>
</dbReference>
<dbReference type="Proteomes" id="UP000298030">
    <property type="component" value="Unassembled WGS sequence"/>
</dbReference>
<keyword evidence="2" id="KW-1185">Reference proteome</keyword>
<dbReference type="OrthoDB" id="2820732at2759"/>
<dbReference type="InterPro" id="IPR035992">
    <property type="entry name" value="Ricin_B-like_lectins"/>
</dbReference>
<dbReference type="Gene3D" id="2.80.10.50">
    <property type="match status" value="1"/>
</dbReference>
<proteinExistence type="predicted"/>
<sequence>MPKNDPQFVKNIAFGNRLADLRGDQNNQDIIAWPRNGGINQQFSFVPEHGKEYKVSTTDSNGNGDTLVGGGESSTYTVQQYNGYWHISIDCDDGKPLFWTLTSGAAGTKITLQHANNNVNQLWSFLDVLN</sequence>
<name>A0A4Y7SWJ3_COPMI</name>
<comment type="caution">
    <text evidence="1">The sequence shown here is derived from an EMBL/GenBank/DDBJ whole genome shotgun (WGS) entry which is preliminary data.</text>
</comment>
<dbReference type="EMBL" id="QPFP01000050">
    <property type="protein sequence ID" value="TEB26230.1"/>
    <property type="molecule type" value="Genomic_DNA"/>
</dbReference>
<reference evidence="1 2" key="1">
    <citation type="journal article" date="2019" name="Nat. Ecol. Evol.">
        <title>Megaphylogeny resolves global patterns of mushroom evolution.</title>
        <authorList>
            <person name="Varga T."/>
            <person name="Krizsan K."/>
            <person name="Foldi C."/>
            <person name="Dima B."/>
            <person name="Sanchez-Garcia M."/>
            <person name="Sanchez-Ramirez S."/>
            <person name="Szollosi G.J."/>
            <person name="Szarkandi J.G."/>
            <person name="Papp V."/>
            <person name="Albert L."/>
            <person name="Andreopoulos W."/>
            <person name="Angelini C."/>
            <person name="Antonin V."/>
            <person name="Barry K.W."/>
            <person name="Bougher N.L."/>
            <person name="Buchanan P."/>
            <person name="Buyck B."/>
            <person name="Bense V."/>
            <person name="Catcheside P."/>
            <person name="Chovatia M."/>
            <person name="Cooper J."/>
            <person name="Damon W."/>
            <person name="Desjardin D."/>
            <person name="Finy P."/>
            <person name="Geml J."/>
            <person name="Haridas S."/>
            <person name="Hughes K."/>
            <person name="Justo A."/>
            <person name="Karasinski D."/>
            <person name="Kautmanova I."/>
            <person name="Kiss B."/>
            <person name="Kocsube S."/>
            <person name="Kotiranta H."/>
            <person name="LaButti K.M."/>
            <person name="Lechner B.E."/>
            <person name="Liimatainen K."/>
            <person name="Lipzen A."/>
            <person name="Lukacs Z."/>
            <person name="Mihaltcheva S."/>
            <person name="Morgado L.N."/>
            <person name="Niskanen T."/>
            <person name="Noordeloos M.E."/>
            <person name="Ohm R.A."/>
            <person name="Ortiz-Santana B."/>
            <person name="Ovrebo C."/>
            <person name="Racz N."/>
            <person name="Riley R."/>
            <person name="Savchenko A."/>
            <person name="Shiryaev A."/>
            <person name="Soop K."/>
            <person name="Spirin V."/>
            <person name="Szebenyi C."/>
            <person name="Tomsovsky M."/>
            <person name="Tulloss R.E."/>
            <person name="Uehling J."/>
            <person name="Grigoriev I.V."/>
            <person name="Vagvolgyi C."/>
            <person name="Papp T."/>
            <person name="Martin F.M."/>
            <person name="Miettinen O."/>
            <person name="Hibbett D.S."/>
            <person name="Nagy L.G."/>
        </authorList>
    </citation>
    <scope>NUCLEOTIDE SEQUENCE [LARGE SCALE GENOMIC DNA]</scope>
    <source>
        <strain evidence="1 2">FP101781</strain>
    </source>
</reference>